<dbReference type="SUPFAM" id="SSF81606">
    <property type="entry name" value="PP2C-like"/>
    <property type="match status" value="1"/>
</dbReference>
<dbReference type="InterPro" id="IPR001932">
    <property type="entry name" value="PPM-type_phosphatase-like_dom"/>
</dbReference>
<dbReference type="InterPro" id="IPR052016">
    <property type="entry name" value="Bact_Sigma-Reg"/>
</dbReference>
<dbReference type="Proteomes" id="UP001478817">
    <property type="component" value="Unassembled WGS sequence"/>
</dbReference>
<protein>
    <submittedName>
        <fullName evidence="4">GAF domain-containing SpoIIE family protein phosphatase</fullName>
    </submittedName>
</protein>
<proteinExistence type="predicted"/>
<dbReference type="InterPro" id="IPR029016">
    <property type="entry name" value="GAF-like_dom_sf"/>
</dbReference>
<dbReference type="PANTHER" id="PTHR43156">
    <property type="entry name" value="STAGE II SPORULATION PROTEIN E-RELATED"/>
    <property type="match status" value="1"/>
</dbReference>
<evidence type="ECO:0000313" key="5">
    <source>
        <dbReference type="Proteomes" id="UP001478817"/>
    </source>
</evidence>
<sequence length="747" mass="79875">MPKALGKRHVEGIGEGSLSGTLARLLQLTGDAVVAFDGAGRVLLANDEAASLFFSALEGLVGSDVRGLFQLEADVADVPFCAQDLPFPVDGSGALVLCRTAGGHLSAVRVRCDAVHAPGETYLLVARLAGDAEAAEHETERTVAELRRANKRLAGAMNIVLDTLDYEDVGSLFGRALEEICETMEADGVLAYIADVGGFHLRGATEGVDASRAPRFMEYGRGLETLAARSGMAQRIRVLPPAGEALRQGRLSNREVVNEETHEVLKISARRLPPFTSFIVVPVWFDGRAIAMIEVGWERMHPLREDDAKLLDAVAHYLSVQLVGALSAMRAERAQSFDALGTDLREELMGASGEKDVEQRVRDVLADAADALEAALVPLGVNEHQSVVVADLPLCGHRAIPVTETLGEDVAAHEEGARVTDVGPESPLAQTLRDLGEPCVGALVDMGYLAGERRAFLVLRPDGEEPLDEVEHGFLLRLAQDVCDIYRGEAERAQDKRISQALQRGMRNELQKVEGLTAQGLYSSATAAAFVGGDFYDLIRLPDRRACVIMGDVSGKGVEAASVSAAVKTALGAYAWEGLTPARMVRSLNDFLLGFSRLETFATLFVGIIDLGAATITYCSAGHPPALLVRAGAQEISMLDVQSGVVGAFADISYQDGVVSVGEGDVLMLYTDGTTEARDPGGAFFGEQGLRDMLMRESAPDKPFEGFLDRLLATLDAFTGQRLDDDVAMVAVRFDELGGLPPKISYK</sequence>
<dbReference type="SMART" id="SM00331">
    <property type="entry name" value="PP2C_SIG"/>
    <property type="match status" value="1"/>
</dbReference>
<evidence type="ECO:0000313" key="4">
    <source>
        <dbReference type="EMBL" id="MEQ2637172.1"/>
    </source>
</evidence>
<feature type="domain" description="PPM-type phosphatase" evidence="3">
    <location>
        <begin position="517"/>
        <end position="734"/>
    </location>
</feature>
<dbReference type="Gene3D" id="3.60.40.10">
    <property type="entry name" value="PPM-type phosphatase domain"/>
    <property type="match status" value="1"/>
</dbReference>
<evidence type="ECO:0000259" key="3">
    <source>
        <dbReference type="SMART" id="SM00331"/>
    </source>
</evidence>
<reference evidence="4 5" key="1">
    <citation type="submission" date="2024-04" db="EMBL/GenBank/DDBJ databases">
        <title>Human intestinal bacterial collection.</title>
        <authorList>
            <person name="Pauvert C."/>
            <person name="Hitch T.C.A."/>
            <person name="Clavel T."/>
        </authorList>
    </citation>
    <scope>NUCLEOTIDE SEQUENCE [LARGE SCALE GENOMIC DNA]</scope>
    <source>
        <strain evidence="4 5">CLA-AA-H197</strain>
    </source>
</reference>
<comment type="caution">
    <text evidence="4">The sequence shown here is derived from an EMBL/GenBank/DDBJ whole genome shotgun (WGS) entry which is preliminary data.</text>
</comment>
<keyword evidence="1" id="KW-0378">Hydrolase</keyword>
<accession>A0ABV1IEW9</accession>
<dbReference type="InterPro" id="IPR036457">
    <property type="entry name" value="PPM-type-like_dom_sf"/>
</dbReference>
<organism evidence="4 5">
    <name type="scientific">Paratractidigestivibacter faecalis</name>
    <dbReference type="NCBI Taxonomy" id="2292441"/>
    <lineage>
        <taxon>Bacteria</taxon>
        <taxon>Bacillati</taxon>
        <taxon>Actinomycetota</taxon>
        <taxon>Coriobacteriia</taxon>
        <taxon>Coriobacteriales</taxon>
        <taxon>Atopobiaceae</taxon>
        <taxon>Paratractidigestivibacter</taxon>
    </lineage>
</organism>
<dbReference type="RefSeq" id="WP_349181587.1">
    <property type="nucleotide sequence ID" value="NZ_JBBNGS010000003.1"/>
</dbReference>
<dbReference type="EMBL" id="JBBNGS010000003">
    <property type="protein sequence ID" value="MEQ2637172.1"/>
    <property type="molecule type" value="Genomic_DNA"/>
</dbReference>
<keyword evidence="5" id="KW-1185">Reference proteome</keyword>
<dbReference type="SMART" id="SM00065">
    <property type="entry name" value="GAF"/>
    <property type="match status" value="1"/>
</dbReference>
<evidence type="ECO:0000256" key="1">
    <source>
        <dbReference type="ARBA" id="ARBA00022801"/>
    </source>
</evidence>
<dbReference type="Pfam" id="PF13185">
    <property type="entry name" value="GAF_2"/>
    <property type="match status" value="1"/>
</dbReference>
<dbReference type="InterPro" id="IPR003018">
    <property type="entry name" value="GAF"/>
</dbReference>
<dbReference type="SUPFAM" id="SSF55781">
    <property type="entry name" value="GAF domain-like"/>
    <property type="match status" value="1"/>
</dbReference>
<name>A0ABV1IEW9_9ACTN</name>
<dbReference type="Pfam" id="PF07228">
    <property type="entry name" value="SpoIIE"/>
    <property type="match status" value="1"/>
</dbReference>
<gene>
    <name evidence="4" type="ORF">AAAT05_02250</name>
</gene>
<dbReference type="Gene3D" id="3.30.450.40">
    <property type="match status" value="1"/>
</dbReference>
<evidence type="ECO:0000259" key="2">
    <source>
        <dbReference type="SMART" id="SM00065"/>
    </source>
</evidence>
<feature type="domain" description="GAF" evidence="2">
    <location>
        <begin position="168"/>
        <end position="332"/>
    </location>
</feature>
<dbReference type="PANTHER" id="PTHR43156:SF2">
    <property type="entry name" value="STAGE II SPORULATION PROTEIN E"/>
    <property type="match status" value="1"/>
</dbReference>